<reference evidence="8 9" key="1">
    <citation type="submission" date="2014-05" db="EMBL/GenBank/DDBJ databases">
        <title>De novo Genome Sequence of Spirocheata sp.</title>
        <authorList>
            <person name="Shivani Y."/>
            <person name="Subhash Y."/>
            <person name="Tushar L."/>
            <person name="Sasikala C."/>
            <person name="Ramana C.V."/>
        </authorList>
    </citation>
    <scope>NUCLEOTIDE SEQUENCE [LARGE SCALE GENOMIC DNA]</scope>
    <source>
        <strain evidence="8 9">JC230</strain>
    </source>
</reference>
<dbReference type="GO" id="GO:0045454">
    <property type="term" value="P:cell redox homeostasis"/>
    <property type="evidence" value="ECO:0007669"/>
    <property type="project" value="TreeGrafter"/>
</dbReference>
<evidence type="ECO:0000256" key="3">
    <source>
        <dbReference type="ARBA" id="ARBA00023002"/>
    </source>
</evidence>
<dbReference type="EC" id="1.11.1.28" evidence="6"/>
<evidence type="ECO:0000313" key="9">
    <source>
        <dbReference type="Proteomes" id="UP000029692"/>
    </source>
</evidence>
<dbReference type="GO" id="GO:0015036">
    <property type="term" value="F:disulfide oxidoreductase activity"/>
    <property type="evidence" value="ECO:0007669"/>
    <property type="project" value="TreeGrafter"/>
</dbReference>
<dbReference type="InterPro" id="IPR003779">
    <property type="entry name" value="CMD-like"/>
</dbReference>
<dbReference type="InterPro" id="IPR029032">
    <property type="entry name" value="AhpD-like"/>
</dbReference>
<evidence type="ECO:0000256" key="5">
    <source>
        <dbReference type="ARBA" id="ARBA00023284"/>
    </source>
</evidence>
<evidence type="ECO:0000256" key="1">
    <source>
        <dbReference type="ARBA" id="ARBA00022559"/>
    </source>
</evidence>
<sequence>MSEMHETFQDLLQDLGVNQGTFQSMPVAETLLSGESSYIKDLRMNLKTALNTQTLSAKQAHLLAYALAVNAGNPVLIRAFEDSSAGQGAEPGEIAEMAGCASLLSANNVLYRFRHFVDKPDYEKKPARMRMNIMMRPVTGKMFFELASLVVSAVNGCEMCVKSHEASVLQAGATEDQVWEAIRLASVITSLAKVVSP</sequence>
<dbReference type="HAMAP" id="MF_01676">
    <property type="entry name" value="AhpD"/>
    <property type="match status" value="1"/>
</dbReference>
<comment type="caution">
    <text evidence="8">The sequence shown here is derived from an EMBL/GenBank/DDBJ whole genome shotgun (WGS) entry which is preliminary data.</text>
</comment>
<dbReference type="Proteomes" id="UP000029692">
    <property type="component" value="Unassembled WGS sequence"/>
</dbReference>
<gene>
    <name evidence="6" type="primary">ahpD</name>
    <name evidence="8" type="ORF">DC28_14765</name>
</gene>
<dbReference type="Pfam" id="PF02627">
    <property type="entry name" value="CMD"/>
    <property type="match status" value="1"/>
</dbReference>
<dbReference type="EMBL" id="JNUP01000072">
    <property type="protein sequence ID" value="KGE70757.1"/>
    <property type="molecule type" value="Genomic_DNA"/>
</dbReference>
<dbReference type="AlphaFoldDB" id="A0A098QW79"/>
<evidence type="ECO:0000256" key="6">
    <source>
        <dbReference type="HAMAP-Rule" id="MF_01676"/>
    </source>
</evidence>
<feature type="disulfide bond" description="Interchain (with AhpC); in linked form" evidence="6">
    <location>
        <position position="160"/>
    </location>
</feature>
<keyword evidence="3 6" id="KW-0560">Oxidoreductase</keyword>
<organism evidence="8 9">
    <name type="scientific">Spirochaeta lutea</name>
    <dbReference type="NCBI Taxonomy" id="1480694"/>
    <lineage>
        <taxon>Bacteria</taxon>
        <taxon>Pseudomonadati</taxon>
        <taxon>Spirochaetota</taxon>
        <taxon>Spirochaetia</taxon>
        <taxon>Spirochaetales</taxon>
        <taxon>Spirochaetaceae</taxon>
        <taxon>Spirochaeta</taxon>
    </lineage>
</organism>
<feature type="active site" description="Proton donor" evidence="6">
    <location>
        <position position="157"/>
    </location>
</feature>
<evidence type="ECO:0000259" key="7">
    <source>
        <dbReference type="Pfam" id="PF02627"/>
    </source>
</evidence>
<feature type="domain" description="Carboxymuconolactone decarboxylase-like" evidence="7">
    <location>
        <begin position="120"/>
        <end position="188"/>
    </location>
</feature>
<accession>A0A098QW79</accession>
<feature type="disulfide bond" evidence="6">
    <location>
        <begin position="157"/>
        <end position="160"/>
    </location>
</feature>
<dbReference type="SUPFAM" id="SSF69118">
    <property type="entry name" value="AhpD-like"/>
    <property type="match status" value="1"/>
</dbReference>
<proteinExistence type="inferred from homology"/>
<comment type="similarity">
    <text evidence="6">Belongs to the AhpD family.</text>
</comment>
<feature type="active site" description="Cysteine sulfenic acid (-SOH) intermediate" evidence="6">
    <location>
        <position position="160"/>
    </location>
</feature>
<dbReference type="GO" id="GO:0006979">
    <property type="term" value="P:response to oxidative stress"/>
    <property type="evidence" value="ECO:0007669"/>
    <property type="project" value="InterPro"/>
</dbReference>
<comment type="function">
    <text evidence="6">Antioxidant protein with alkyl hydroperoxidase activity. Required for the reduction of the AhpC active site cysteine residues and for the regeneration of the AhpC enzyme activity.</text>
</comment>
<comment type="catalytic activity">
    <reaction evidence="6">
        <text>N(6)-[(R)-dihydrolipoyl]-L-lysyl-[lipoyl-carrier protein] + a hydroperoxide = N(6)-[(R)-lipoyl]-L-lysyl-[lipoyl-carrier protein] + an alcohol + H2O</text>
        <dbReference type="Rhea" id="RHEA:62636"/>
        <dbReference type="Rhea" id="RHEA-COMP:10502"/>
        <dbReference type="Rhea" id="RHEA-COMP:16355"/>
        <dbReference type="ChEBI" id="CHEBI:15377"/>
        <dbReference type="ChEBI" id="CHEBI:30879"/>
        <dbReference type="ChEBI" id="CHEBI:35924"/>
        <dbReference type="ChEBI" id="CHEBI:83099"/>
        <dbReference type="ChEBI" id="CHEBI:83100"/>
        <dbReference type="EC" id="1.11.1.28"/>
    </reaction>
</comment>
<dbReference type="Gene3D" id="1.20.1290.10">
    <property type="entry name" value="AhpD-like"/>
    <property type="match status" value="1"/>
</dbReference>
<dbReference type="RefSeq" id="WP_202962983.1">
    <property type="nucleotide sequence ID" value="NZ_JNUP01000072.1"/>
</dbReference>
<dbReference type="PANTHER" id="PTHR33930:SF7">
    <property type="entry name" value="ALKYL HYDROPEROXIDE REDUCTASE AHPD"/>
    <property type="match status" value="1"/>
</dbReference>
<dbReference type="InterPro" id="IPR004675">
    <property type="entry name" value="AhpD_core"/>
</dbReference>
<keyword evidence="5 6" id="KW-0676">Redox-active center</keyword>
<keyword evidence="9" id="KW-1185">Reference proteome</keyword>
<dbReference type="NCBIfam" id="TIGR00778">
    <property type="entry name" value="ahpD_dom"/>
    <property type="match status" value="1"/>
</dbReference>
<evidence type="ECO:0000256" key="2">
    <source>
        <dbReference type="ARBA" id="ARBA00022862"/>
    </source>
</evidence>
<dbReference type="PANTHER" id="PTHR33930">
    <property type="entry name" value="ALKYL HYDROPEROXIDE REDUCTASE AHPD"/>
    <property type="match status" value="1"/>
</dbReference>
<keyword evidence="4 6" id="KW-1015">Disulfide bond</keyword>
<keyword evidence="1 6" id="KW-0575">Peroxidase</keyword>
<dbReference type="eggNOG" id="COG2128">
    <property type="taxonomic scope" value="Bacteria"/>
</dbReference>
<dbReference type="GO" id="GO:0032843">
    <property type="term" value="F:hydroperoxide reductase activity"/>
    <property type="evidence" value="ECO:0007669"/>
    <property type="project" value="InterPro"/>
</dbReference>
<keyword evidence="2 6" id="KW-0049">Antioxidant</keyword>
<protein>
    <recommendedName>
        <fullName evidence="6">Alkyl hydroperoxide reductase AhpD</fullName>
        <ecNumber evidence="6">1.11.1.28</ecNumber>
    </recommendedName>
    <alternativeName>
        <fullName evidence="6">Alkylhydroperoxidase AhpD</fullName>
    </alternativeName>
</protein>
<evidence type="ECO:0000313" key="8">
    <source>
        <dbReference type="EMBL" id="KGE70757.1"/>
    </source>
</evidence>
<dbReference type="STRING" id="1480694.DC28_14765"/>
<dbReference type="GO" id="GO:0051920">
    <property type="term" value="F:peroxiredoxin activity"/>
    <property type="evidence" value="ECO:0007669"/>
    <property type="project" value="InterPro"/>
</dbReference>
<evidence type="ECO:0000256" key="4">
    <source>
        <dbReference type="ARBA" id="ARBA00023157"/>
    </source>
</evidence>
<name>A0A098QW79_9SPIO</name>
<dbReference type="InterPro" id="IPR004674">
    <property type="entry name" value="AhpD"/>
</dbReference>